<proteinExistence type="predicted"/>
<protein>
    <submittedName>
        <fullName evidence="1">Uncharacterized protein</fullName>
    </submittedName>
</protein>
<gene>
    <name evidence="1" type="ORF">TVY486_0900300</name>
</gene>
<evidence type="ECO:0000313" key="1">
    <source>
        <dbReference type="EMBL" id="CCC50207.1"/>
    </source>
</evidence>
<accession>G0U1R0</accession>
<dbReference type="AlphaFoldDB" id="G0U1R0"/>
<reference evidence="1" key="1">
    <citation type="journal article" date="2012" name="Proc. Natl. Acad. Sci. U.S.A.">
        <title>Antigenic diversity is generated by distinct evolutionary mechanisms in African trypanosome species.</title>
        <authorList>
            <person name="Jackson A.P."/>
            <person name="Berry A."/>
            <person name="Aslett M."/>
            <person name="Allison H.C."/>
            <person name="Burton P."/>
            <person name="Vavrova-Anderson J."/>
            <person name="Brown R."/>
            <person name="Browne H."/>
            <person name="Corton N."/>
            <person name="Hauser H."/>
            <person name="Gamble J."/>
            <person name="Gilderthorp R."/>
            <person name="Marcello L."/>
            <person name="McQuillan J."/>
            <person name="Otto T.D."/>
            <person name="Quail M.A."/>
            <person name="Sanders M.J."/>
            <person name="van Tonder A."/>
            <person name="Ginger M.L."/>
            <person name="Field M.C."/>
            <person name="Barry J.D."/>
            <person name="Hertz-Fowler C."/>
            <person name="Berriman M."/>
        </authorList>
    </citation>
    <scope>NUCLEOTIDE SEQUENCE</scope>
    <source>
        <strain evidence="1">Y486</strain>
    </source>
</reference>
<dbReference type="EMBL" id="HE573025">
    <property type="protein sequence ID" value="CCC50207.1"/>
    <property type="molecule type" value="Genomic_DNA"/>
</dbReference>
<organism evidence="1">
    <name type="scientific">Trypanosoma vivax (strain Y486)</name>
    <dbReference type="NCBI Taxonomy" id="1055687"/>
    <lineage>
        <taxon>Eukaryota</taxon>
        <taxon>Discoba</taxon>
        <taxon>Euglenozoa</taxon>
        <taxon>Kinetoplastea</taxon>
        <taxon>Metakinetoplastina</taxon>
        <taxon>Trypanosomatida</taxon>
        <taxon>Trypanosomatidae</taxon>
        <taxon>Trypanosoma</taxon>
        <taxon>Duttonella</taxon>
    </lineage>
</organism>
<sequence>MPTMHANVLRSPNSQVNASVCRAPSIQGQGTINLVLQLRQCRSQKKKKKKKKKEEREMEVDETGVMTEACENTDIKFSVKEAVMGANITLRLGSSACLR</sequence>
<name>G0U1R0_TRYVY</name>